<dbReference type="Proteomes" id="UP001151760">
    <property type="component" value="Unassembled WGS sequence"/>
</dbReference>
<evidence type="ECO:0008006" key="3">
    <source>
        <dbReference type="Google" id="ProtNLM"/>
    </source>
</evidence>
<accession>A0ABQ5GJR8</accession>
<reference evidence="1" key="2">
    <citation type="submission" date="2022-01" db="EMBL/GenBank/DDBJ databases">
        <authorList>
            <person name="Yamashiro T."/>
            <person name="Shiraishi A."/>
            <person name="Satake H."/>
            <person name="Nakayama K."/>
        </authorList>
    </citation>
    <scope>NUCLEOTIDE SEQUENCE</scope>
</reference>
<name>A0ABQ5GJR8_9ASTR</name>
<dbReference type="EMBL" id="BQNB010018530">
    <property type="protein sequence ID" value="GJT75439.1"/>
    <property type="molecule type" value="Genomic_DNA"/>
</dbReference>
<comment type="caution">
    <text evidence="1">The sequence shown here is derived from an EMBL/GenBank/DDBJ whole genome shotgun (WGS) entry which is preliminary data.</text>
</comment>
<dbReference type="Pfam" id="PF14223">
    <property type="entry name" value="Retrotran_gag_2"/>
    <property type="match status" value="1"/>
</dbReference>
<reference evidence="1" key="1">
    <citation type="journal article" date="2022" name="Int. J. Mol. Sci.">
        <title>Draft Genome of Tanacetum Coccineum: Genomic Comparison of Closely Related Tanacetum-Family Plants.</title>
        <authorList>
            <person name="Yamashiro T."/>
            <person name="Shiraishi A."/>
            <person name="Nakayama K."/>
            <person name="Satake H."/>
        </authorList>
    </citation>
    <scope>NUCLEOTIDE SEQUENCE</scope>
</reference>
<sequence>MASLITRFDIEKFDEKNDFGLKSCFDEEGIQYLDFMLGRPGFTGSYQGNICCRNLDEVRTELLGDHIYEFNKLILDLANIDIEIEDEDQALMLLTSLPSSYKNFVETLLYGRKSLEMEDVLSTLNSRELNKITEGIKEETGDGLYVRGRSVQGHLKRDCPMKKLSGFVKKGKRDQDSDSSDDEGNAYFGEALVVIENDEMTELLGDNRTCTIKGIRKVKIQLHDGSRFILEDVSDFLLFEEADSFLAIGDDLTSPEVDLTYIMTLMGTFLSLQNNEKSSVNEPLEVDQDFATSFRICIFKKGGEFIPDSHRPEGPRKDNHSAIKYLFTKKDAKPRLMRWILLLQEFDVIIRDKKRAENLAADHLSRLENPHQDKTQTRKSRFVAHRAIHTVGRLKVSNRGLKEFLERTVGETSVPLGMSSAIELEHQSGRYVGPLNMQYFDLKMRVIKQKFQRNELVNCSDQ</sequence>
<evidence type="ECO:0000313" key="1">
    <source>
        <dbReference type="EMBL" id="GJT75439.1"/>
    </source>
</evidence>
<evidence type="ECO:0000313" key="2">
    <source>
        <dbReference type="Proteomes" id="UP001151760"/>
    </source>
</evidence>
<proteinExistence type="predicted"/>
<keyword evidence="2" id="KW-1185">Reference proteome</keyword>
<protein>
    <recommendedName>
        <fullName evidence="3">Retrovirus-related Pol polyprotein from transposon TNT 1-94</fullName>
    </recommendedName>
</protein>
<organism evidence="1 2">
    <name type="scientific">Tanacetum coccineum</name>
    <dbReference type="NCBI Taxonomy" id="301880"/>
    <lineage>
        <taxon>Eukaryota</taxon>
        <taxon>Viridiplantae</taxon>
        <taxon>Streptophyta</taxon>
        <taxon>Embryophyta</taxon>
        <taxon>Tracheophyta</taxon>
        <taxon>Spermatophyta</taxon>
        <taxon>Magnoliopsida</taxon>
        <taxon>eudicotyledons</taxon>
        <taxon>Gunneridae</taxon>
        <taxon>Pentapetalae</taxon>
        <taxon>asterids</taxon>
        <taxon>campanulids</taxon>
        <taxon>Asterales</taxon>
        <taxon>Asteraceae</taxon>
        <taxon>Asteroideae</taxon>
        <taxon>Anthemideae</taxon>
        <taxon>Anthemidinae</taxon>
        <taxon>Tanacetum</taxon>
    </lineage>
</organism>
<gene>
    <name evidence="1" type="ORF">Tco_1042164</name>
</gene>